<organism evidence="2 3">
    <name type="scientific">Anas platyrhynchos</name>
    <name type="common">Mallard</name>
    <name type="synonym">Anas boschas</name>
    <dbReference type="NCBI Taxonomy" id="8839"/>
    <lineage>
        <taxon>Eukaryota</taxon>
        <taxon>Metazoa</taxon>
        <taxon>Chordata</taxon>
        <taxon>Craniata</taxon>
        <taxon>Vertebrata</taxon>
        <taxon>Euteleostomi</taxon>
        <taxon>Archelosauria</taxon>
        <taxon>Archosauria</taxon>
        <taxon>Dinosauria</taxon>
        <taxon>Saurischia</taxon>
        <taxon>Theropoda</taxon>
        <taxon>Coelurosauria</taxon>
        <taxon>Aves</taxon>
        <taxon>Neognathae</taxon>
        <taxon>Galloanserae</taxon>
        <taxon>Anseriformes</taxon>
        <taxon>Anatidae</taxon>
        <taxon>Anatinae</taxon>
        <taxon>Anas</taxon>
    </lineage>
</organism>
<feature type="compositionally biased region" description="Polar residues" evidence="1">
    <location>
        <begin position="73"/>
        <end position="83"/>
    </location>
</feature>
<dbReference type="Proteomes" id="UP000296049">
    <property type="component" value="Unassembled WGS sequence"/>
</dbReference>
<keyword evidence="3" id="KW-1185">Reference proteome</keyword>
<evidence type="ECO:0000256" key="1">
    <source>
        <dbReference type="SAM" id="MobiDB-lite"/>
    </source>
</evidence>
<sequence>MEGSSSTVLISQFDAAPTQARTTKAHGPIGGASTLPQWFRTALRELNPGSFPPDTVKQQKVVQRLQIHPNPKNPQIATESEALQQAGDAKAKGGHKALENKERNAEGLWAKDADCS</sequence>
<name>R0L890_ANAPL</name>
<gene>
    <name evidence="2" type="ORF">Anapl_01547</name>
</gene>
<reference evidence="3" key="1">
    <citation type="journal article" date="2013" name="Nat. Genet.">
        <title>The duck genome and transcriptome provide insight into an avian influenza virus reservoir species.</title>
        <authorList>
            <person name="Huang Y."/>
            <person name="Li Y."/>
            <person name="Burt D.W."/>
            <person name="Chen H."/>
            <person name="Zhang Y."/>
            <person name="Qian W."/>
            <person name="Kim H."/>
            <person name="Gan S."/>
            <person name="Zhao Y."/>
            <person name="Li J."/>
            <person name="Yi K."/>
            <person name="Feng H."/>
            <person name="Zhu P."/>
            <person name="Li B."/>
            <person name="Liu Q."/>
            <person name="Fairley S."/>
            <person name="Magor K.E."/>
            <person name="Du Z."/>
            <person name="Hu X."/>
            <person name="Goodman L."/>
            <person name="Tafer H."/>
            <person name="Vignal A."/>
            <person name="Lee T."/>
            <person name="Kim K.W."/>
            <person name="Sheng Z."/>
            <person name="An Y."/>
            <person name="Searle S."/>
            <person name="Herrero J."/>
            <person name="Groenen M.A."/>
            <person name="Crooijmans R.P."/>
            <person name="Faraut T."/>
            <person name="Cai Q."/>
            <person name="Webster R.G."/>
            <person name="Aldridge J.R."/>
            <person name="Warren W.C."/>
            <person name="Bartschat S."/>
            <person name="Kehr S."/>
            <person name="Marz M."/>
            <person name="Stadler P.F."/>
            <person name="Smith J."/>
            <person name="Kraus R.H."/>
            <person name="Zhao Y."/>
            <person name="Ren L."/>
            <person name="Fei J."/>
            <person name="Morisson M."/>
            <person name="Kaiser P."/>
            <person name="Griffin D.K."/>
            <person name="Rao M."/>
            <person name="Pitel F."/>
            <person name="Wang J."/>
            <person name="Li N."/>
        </authorList>
    </citation>
    <scope>NUCLEOTIDE SEQUENCE [LARGE SCALE GENOMIC DNA]</scope>
</reference>
<evidence type="ECO:0000313" key="2">
    <source>
        <dbReference type="EMBL" id="EOB01819.1"/>
    </source>
</evidence>
<accession>R0L890</accession>
<feature type="compositionally biased region" description="Basic and acidic residues" evidence="1">
    <location>
        <begin position="96"/>
        <end position="116"/>
    </location>
</feature>
<proteinExistence type="predicted"/>
<evidence type="ECO:0000313" key="3">
    <source>
        <dbReference type="Proteomes" id="UP000296049"/>
    </source>
</evidence>
<protein>
    <submittedName>
        <fullName evidence="2">Uncharacterized protein</fullName>
    </submittedName>
</protein>
<feature type="region of interest" description="Disordered" evidence="1">
    <location>
        <begin position="1"/>
        <end position="33"/>
    </location>
</feature>
<feature type="compositionally biased region" description="Polar residues" evidence="1">
    <location>
        <begin position="1"/>
        <end position="10"/>
    </location>
</feature>
<feature type="region of interest" description="Disordered" evidence="1">
    <location>
        <begin position="69"/>
        <end position="116"/>
    </location>
</feature>
<dbReference type="AlphaFoldDB" id="R0L890"/>
<dbReference type="EMBL" id="KB743040">
    <property type="protein sequence ID" value="EOB01819.1"/>
    <property type="molecule type" value="Genomic_DNA"/>
</dbReference>